<evidence type="ECO:0000256" key="8">
    <source>
        <dbReference type="ARBA" id="ARBA00023136"/>
    </source>
</evidence>
<dbReference type="Pfam" id="PF19699">
    <property type="entry name" value="CLSTN_C"/>
    <property type="match status" value="1"/>
</dbReference>
<dbReference type="AlphaFoldDB" id="A0ABD0PNP2"/>
<dbReference type="InterPro" id="IPR045588">
    <property type="entry name" value="CLSTN_C"/>
</dbReference>
<organism evidence="11 12">
    <name type="scientific">Cirrhinus mrigala</name>
    <name type="common">Mrigala</name>
    <dbReference type="NCBI Taxonomy" id="683832"/>
    <lineage>
        <taxon>Eukaryota</taxon>
        <taxon>Metazoa</taxon>
        <taxon>Chordata</taxon>
        <taxon>Craniata</taxon>
        <taxon>Vertebrata</taxon>
        <taxon>Euteleostomi</taxon>
        <taxon>Actinopterygii</taxon>
        <taxon>Neopterygii</taxon>
        <taxon>Teleostei</taxon>
        <taxon>Ostariophysi</taxon>
        <taxon>Cypriniformes</taxon>
        <taxon>Cyprinidae</taxon>
        <taxon>Labeoninae</taxon>
        <taxon>Labeonini</taxon>
        <taxon>Cirrhinus</taxon>
    </lineage>
</organism>
<evidence type="ECO:0000256" key="7">
    <source>
        <dbReference type="ARBA" id="ARBA00022989"/>
    </source>
</evidence>
<evidence type="ECO:0000313" key="12">
    <source>
        <dbReference type="Proteomes" id="UP001529510"/>
    </source>
</evidence>
<feature type="domain" description="Calsyntenin C-terminal" evidence="10">
    <location>
        <begin position="1"/>
        <end position="60"/>
    </location>
</feature>
<dbReference type="PANTHER" id="PTHR14139">
    <property type="entry name" value="CALSYNTENIN"/>
    <property type="match status" value="1"/>
</dbReference>
<evidence type="ECO:0000259" key="10">
    <source>
        <dbReference type="Pfam" id="PF19699"/>
    </source>
</evidence>
<feature type="non-terminal residue" evidence="11">
    <location>
        <position position="1"/>
    </location>
</feature>
<evidence type="ECO:0000256" key="2">
    <source>
        <dbReference type="ARBA" id="ARBA00022692"/>
    </source>
</evidence>
<accession>A0ABD0PNP2</accession>
<evidence type="ECO:0000256" key="6">
    <source>
        <dbReference type="ARBA" id="ARBA00022889"/>
    </source>
</evidence>
<sequence>CFGEDVCISVPDIEAVVMVMQPSEPHITITGAEHLTVPASDLALGLSLFRDLHIISTVTK</sequence>
<keyword evidence="8" id="KW-0472">Membrane</keyword>
<keyword evidence="5" id="KW-0106">Calcium</keyword>
<evidence type="ECO:0000256" key="5">
    <source>
        <dbReference type="ARBA" id="ARBA00022837"/>
    </source>
</evidence>
<keyword evidence="2" id="KW-0812">Transmembrane</keyword>
<feature type="non-terminal residue" evidence="11">
    <location>
        <position position="60"/>
    </location>
</feature>
<evidence type="ECO:0000256" key="1">
    <source>
        <dbReference type="ARBA" id="ARBA00004479"/>
    </source>
</evidence>
<keyword evidence="3" id="KW-0732">Signal</keyword>
<evidence type="ECO:0000256" key="4">
    <source>
        <dbReference type="ARBA" id="ARBA00022737"/>
    </source>
</evidence>
<keyword evidence="6" id="KW-0130">Cell adhesion</keyword>
<dbReference type="GO" id="GO:0007155">
    <property type="term" value="P:cell adhesion"/>
    <property type="evidence" value="ECO:0007669"/>
    <property type="project" value="UniProtKB-KW"/>
</dbReference>
<evidence type="ECO:0000256" key="9">
    <source>
        <dbReference type="ARBA" id="ARBA00023180"/>
    </source>
</evidence>
<keyword evidence="9" id="KW-0325">Glycoprotein</keyword>
<dbReference type="EMBL" id="JAMKFB020000015">
    <property type="protein sequence ID" value="KAL0175026.1"/>
    <property type="molecule type" value="Genomic_DNA"/>
</dbReference>
<evidence type="ECO:0000313" key="11">
    <source>
        <dbReference type="EMBL" id="KAL0175026.1"/>
    </source>
</evidence>
<keyword evidence="12" id="KW-1185">Reference proteome</keyword>
<keyword evidence="4" id="KW-0677">Repeat</keyword>
<dbReference type="Proteomes" id="UP001529510">
    <property type="component" value="Unassembled WGS sequence"/>
</dbReference>
<proteinExistence type="predicted"/>
<comment type="subcellular location">
    <subcellularLocation>
        <location evidence="1">Membrane</location>
        <topology evidence="1">Single-pass type I membrane protein</topology>
    </subcellularLocation>
</comment>
<protein>
    <recommendedName>
        <fullName evidence="10">Calsyntenin C-terminal domain-containing protein</fullName>
    </recommendedName>
</protein>
<dbReference type="PANTHER" id="PTHR14139:SF3">
    <property type="entry name" value="CALSYNTENIN-2"/>
    <property type="match status" value="1"/>
</dbReference>
<dbReference type="GO" id="GO:0016020">
    <property type="term" value="C:membrane"/>
    <property type="evidence" value="ECO:0007669"/>
    <property type="project" value="UniProtKB-SubCell"/>
</dbReference>
<evidence type="ECO:0000256" key="3">
    <source>
        <dbReference type="ARBA" id="ARBA00022729"/>
    </source>
</evidence>
<reference evidence="11 12" key="1">
    <citation type="submission" date="2024-05" db="EMBL/GenBank/DDBJ databases">
        <title>Genome sequencing and assembly of Indian major carp, Cirrhinus mrigala (Hamilton, 1822).</title>
        <authorList>
            <person name="Mohindra V."/>
            <person name="Chowdhury L.M."/>
            <person name="Lal K."/>
            <person name="Jena J.K."/>
        </authorList>
    </citation>
    <scope>NUCLEOTIDE SEQUENCE [LARGE SCALE GENOMIC DNA]</scope>
    <source>
        <strain evidence="11">CM1030</strain>
        <tissue evidence="11">Blood</tissue>
    </source>
</reference>
<gene>
    <name evidence="11" type="ORF">M9458_030994</name>
</gene>
<comment type="caution">
    <text evidence="11">The sequence shown here is derived from an EMBL/GenBank/DDBJ whole genome shotgun (WGS) entry which is preliminary data.</text>
</comment>
<name>A0ABD0PNP2_CIRMR</name>
<keyword evidence="7" id="KW-1133">Transmembrane helix</keyword>